<dbReference type="AlphaFoldDB" id="A0A059EXY7"/>
<reference evidence="3" key="1">
    <citation type="submission" date="2013-02" db="EMBL/GenBank/DDBJ databases">
        <authorList>
            <consortium name="The Broad Institute Genome Sequencing Platform"/>
            <person name="Cuomo C."/>
            <person name="Becnel J."/>
            <person name="Sanscrainte N."/>
            <person name="Walker B."/>
            <person name="Young S.K."/>
            <person name="Zeng Q."/>
            <person name="Gargeya S."/>
            <person name="Fitzgerald M."/>
            <person name="Haas B."/>
            <person name="Abouelleil A."/>
            <person name="Alvarado L."/>
            <person name="Arachchi H.M."/>
            <person name="Berlin A.M."/>
            <person name="Chapman S.B."/>
            <person name="Dewar J."/>
            <person name="Goldberg J."/>
            <person name="Griggs A."/>
            <person name="Gujja S."/>
            <person name="Hansen M."/>
            <person name="Howarth C."/>
            <person name="Imamovic A."/>
            <person name="Larimer J."/>
            <person name="McCowan C."/>
            <person name="Murphy C."/>
            <person name="Neiman D."/>
            <person name="Pearson M."/>
            <person name="Priest M."/>
            <person name="Roberts A."/>
            <person name="Saif S."/>
            <person name="Shea T."/>
            <person name="Sisk P."/>
            <person name="Sykes S."/>
            <person name="Wortman J."/>
            <person name="Nusbaum C."/>
            <person name="Birren B."/>
        </authorList>
    </citation>
    <scope>NUCLEOTIDE SEQUENCE [LARGE SCALE GENOMIC DNA]</scope>
    <source>
        <strain evidence="3">PRA339</strain>
    </source>
</reference>
<evidence type="ECO:0000313" key="3">
    <source>
        <dbReference type="Proteomes" id="UP000030655"/>
    </source>
</evidence>
<dbReference type="EMBL" id="KK365230">
    <property type="protein sequence ID" value="KCZ79795.1"/>
    <property type="molecule type" value="Genomic_DNA"/>
</dbReference>
<keyword evidence="1" id="KW-0812">Transmembrane</keyword>
<feature type="transmembrane region" description="Helical" evidence="1">
    <location>
        <begin position="20"/>
        <end position="41"/>
    </location>
</feature>
<proteinExistence type="predicted"/>
<name>A0A059EXY7_9MICR</name>
<gene>
    <name evidence="2" type="ORF">H312_02822</name>
</gene>
<evidence type="ECO:0000313" key="2">
    <source>
        <dbReference type="EMBL" id="KCZ79795.1"/>
    </source>
</evidence>
<dbReference type="HOGENOM" id="CLU_3142734_0_0_1"/>
<dbReference type="VEuPathDB" id="MicrosporidiaDB:H312_02822"/>
<keyword evidence="3" id="KW-1185">Reference proteome</keyword>
<keyword evidence="1" id="KW-0472">Membrane</keyword>
<organism evidence="2 3">
    <name type="scientific">Anncaliia algerae PRA339</name>
    <dbReference type="NCBI Taxonomy" id="1288291"/>
    <lineage>
        <taxon>Eukaryota</taxon>
        <taxon>Fungi</taxon>
        <taxon>Fungi incertae sedis</taxon>
        <taxon>Microsporidia</taxon>
        <taxon>Tubulinosematoidea</taxon>
        <taxon>Tubulinosematidae</taxon>
        <taxon>Anncaliia</taxon>
    </lineage>
</organism>
<protein>
    <submittedName>
        <fullName evidence="2">Uncharacterized protein</fullName>
    </submittedName>
</protein>
<sequence>MISYLSSNHENINKLYKFTYLFMFPQTTELLFLYISLLFTYTCKINNIS</sequence>
<reference evidence="2 3" key="2">
    <citation type="submission" date="2014-03" db="EMBL/GenBank/DDBJ databases">
        <title>The Genome Sequence of Anncaliia algerae insect isolate PRA339.</title>
        <authorList>
            <consortium name="The Broad Institute Genome Sequencing Platform"/>
            <consortium name="The Broad Institute Genome Sequencing Center for Infectious Disease"/>
            <person name="Cuomo C."/>
            <person name="Becnel J."/>
            <person name="Sanscrainte N."/>
            <person name="Walker B."/>
            <person name="Young S.K."/>
            <person name="Zeng Q."/>
            <person name="Gargeya S."/>
            <person name="Fitzgerald M."/>
            <person name="Haas B."/>
            <person name="Abouelleil A."/>
            <person name="Alvarado L."/>
            <person name="Arachchi H.M."/>
            <person name="Berlin A.M."/>
            <person name="Chapman S.B."/>
            <person name="Dewar J."/>
            <person name="Goldberg J."/>
            <person name="Griggs A."/>
            <person name="Gujja S."/>
            <person name="Hansen M."/>
            <person name="Howarth C."/>
            <person name="Imamovic A."/>
            <person name="Larimer J."/>
            <person name="McCowan C."/>
            <person name="Murphy C."/>
            <person name="Neiman D."/>
            <person name="Pearson M."/>
            <person name="Priest M."/>
            <person name="Roberts A."/>
            <person name="Saif S."/>
            <person name="Shea T."/>
            <person name="Sisk P."/>
            <person name="Sykes S."/>
            <person name="Wortman J."/>
            <person name="Nusbaum C."/>
            <person name="Birren B."/>
        </authorList>
    </citation>
    <scope>NUCLEOTIDE SEQUENCE [LARGE SCALE GENOMIC DNA]</scope>
    <source>
        <strain evidence="2 3">PRA339</strain>
    </source>
</reference>
<evidence type="ECO:0000256" key="1">
    <source>
        <dbReference type="SAM" id="Phobius"/>
    </source>
</evidence>
<keyword evidence="1" id="KW-1133">Transmembrane helix</keyword>
<accession>A0A059EXY7</accession>
<dbReference type="Proteomes" id="UP000030655">
    <property type="component" value="Unassembled WGS sequence"/>
</dbReference>